<evidence type="ECO:0000256" key="5">
    <source>
        <dbReference type="ARBA" id="ARBA00023136"/>
    </source>
</evidence>
<evidence type="ECO:0000313" key="8">
    <source>
        <dbReference type="EMBL" id="GMG98885.1"/>
    </source>
</evidence>
<evidence type="ECO:0000256" key="3">
    <source>
        <dbReference type="ARBA" id="ARBA00022824"/>
    </source>
</evidence>
<sequence length="305" mass="33748">MEEGRSCTGSFIWIRNGVGRLCPKATRVLLLLALDQALGARKHVSFSLSSWVGVISFAAGTMPEKITAEALVNNIMESLSEHAPKQILKNDTSNMVSSQFNRLFGRQNPLHKVLGGGKPADVLLWRNKKISAGVLATATSIWVLFEWLDFHFLSIVCFAIALGMVVQFVWSNASGFLNRSPSEVPRLALPDKLFVNIAVSVGAEVNKVLGFLQDVACNGNLKQFLVVVASLFAAAVFSSWCNFLTLLYIGFVGAHTLPVLYERYEDQVDSFVDNMLGQLQHHYRRFDGRVLSKIPTAKLRGKKFE</sequence>
<feature type="transmembrane region" description="Helical" evidence="6">
    <location>
        <begin position="224"/>
        <end position="251"/>
    </location>
</feature>
<dbReference type="PROSITE" id="PS50845">
    <property type="entry name" value="RETICULON"/>
    <property type="match status" value="1"/>
</dbReference>
<feature type="domain" description="Reticulon" evidence="7">
    <location>
        <begin position="119"/>
        <end position="305"/>
    </location>
</feature>
<keyword evidence="4 6" id="KW-1133">Transmembrane helix</keyword>
<comment type="subcellular location">
    <subcellularLocation>
        <location evidence="1 6">Endoplasmic reticulum membrane</location>
        <topology evidence="1 6">Multi-pass membrane protein</topology>
    </subcellularLocation>
</comment>
<feature type="transmembrane region" description="Helical" evidence="6">
    <location>
        <begin position="150"/>
        <end position="173"/>
    </location>
</feature>
<protein>
    <recommendedName>
        <fullName evidence="6">Reticulon-like protein</fullName>
    </recommendedName>
</protein>
<dbReference type="GO" id="GO:0005789">
    <property type="term" value="C:endoplasmic reticulum membrane"/>
    <property type="evidence" value="ECO:0007669"/>
    <property type="project" value="UniProtKB-SubCell"/>
</dbReference>
<dbReference type="AlphaFoldDB" id="A0AAD3P3D7"/>
<dbReference type="GO" id="GO:0009617">
    <property type="term" value="P:response to bacterium"/>
    <property type="evidence" value="ECO:0007669"/>
    <property type="project" value="InterPro"/>
</dbReference>
<dbReference type="PANTHER" id="PTHR10994">
    <property type="entry name" value="RETICULON"/>
    <property type="match status" value="1"/>
</dbReference>
<comment type="caution">
    <text evidence="8">The sequence shown here is derived from an EMBL/GenBank/DDBJ whole genome shotgun (WGS) entry which is preliminary data.</text>
</comment>
<proteinExistence type="predicted"/>
<dbReference type="InterPro" id="IPR003388">
    <property type="entry name" value="Reticulon"/>
</dbReference>
<evidence type="ECO:0000256" key="4">
    <source>
        <dbReference type="ARBA" id="ARBA00022989"/>
    </source>
</evidence>
<gene>
    <name evidence="8" type="ORF">Nepgr_000725</name>
</gene>
<evidence type="ECO:0000256" key="2">
    <source>
        <dbReference type="ARBA" id="ARBA00022692"/>
    </source>
</evidence>
<evidence type="ECO:0000259" key="7">
    <source>
        <dbReference type="PROSITE" id="PS50845"/>
    </source>
</evidence>
<evidence type="ECO:0000313" key="9">
    <source>
        <dbReference type="Proteomes" id="UP001279734"/>
    </source>
</evidence>
<evidence type="ECO:0000256" key="6">
    <source>
        <dbReference type="RuleBase" id="RU363132"/>
    </source>
</evidence>
<dbReference type="Pfam" id="PF02453">
    <property type="entry name" value="Reticulon"/>
    <property type="match status" value="1"/>
</dbReference>
<name>A0AAD3P3D7_NEPGR</name>
<keyword evidence="9" id="KW-1185">Reference proteome</keyword>
<keyword evidence="5 6" id="KW-0472">Membrane</keyword>
<keyword evidence="3 6" id="KW-0256">Endoplasmic reticulum</keyword>
<dbReference type="PANTHER" id="PTHR10994:SF62">
    <property type="entry name" value="RETICULON-LIKE PROTEIN B8"/>
    <property type="match status" value="1"/>
</dbReference>
<evidence type="ECO:0000256" key="1">
    <source>
        <dbReference type="ARBA" id="ARBA00004477"/>
    </source>
</evidence>
<reference evidence="8" key="1">
    <citation type="submission" date="2023-05" db="EMBL/GenBank/DDBJ databases">
        <title>Nepenthes gracilis genome sequencing.</title>
        <authorList>
            <person name="Fukushima K."/>
        </authorList>
    </citation>
    <scope>NUCLEOTIDE SEQUENCE</scope>
    <source>
        <strain evidence="8">SING2019-196</strain>
    </source>
</reference>
<dbReference type="Proteomes" id="UP001279734">
    <property type="component" value="Unassembled WGS sequence"/>
</dbReference>
<accession>A0AAD3P3D7</accession>
<organism evidence="8 9">
    <name type="scientific">Nepenthes gracilis</name>
    <name type="common">Slender pitcher plant</name>
    <dbReference type="NCBI Taxonomy" id="150966"/>
    <lineage>
        <taxon>Eukaryota</taxon>
        <taxon>Viridiplantae</taxon>
        <taxon>Streptophyta</taxon>
        <taxon>Embryophyta</taxon>
        <taxon>Tracheophyta</taxon>
        <taxon>Spermatophyta</taxon>
        <taxon>Magnoliopsida</taxon>
        <taxon>eudicotyledons</taxon>
        <taxon>Gunneridae</taxon>
        <taxon>Pentapetalae</taxon>
        <taxon>Caryophyllales</taxon>
        <taxon>Nepenthaceae</taxon>
        <taxon>Nepenthes</taxon>
    </lineage>
</organism>
<dbReference type="EMBL" id="BSYO01000001">
    <property type="protein sequence ID" value="GMG98885.1"/>
    <property type="molecule type" value="Genomic_DNA"/>
</dbReference>
<keyword evidence="2 6" id="KW-0812">Transmembrane</keyword>
<dbReference type="InterPro" id="IPR045064">
    <property type="entry name" value="Reticulon-like"/>
</dbReference>